<feature type="chain" id="PRO_5032303760" description="DUF3106 domain-containing protein" evidence="2">
    <location>
        <begin position="18"/>
        <end position="72"/>
    </location>
</feature>
<evidence type="ECO:0000256" key="2">
    <source>
        <dbReference type="SAM" id="SignalP"/>
    </source>
</evidence>
<sequence length="72" mass="8062">MKYLAAALAFAGAAAVAAPGLQPSADLRRTLQQYHPTRSPGPRELSPGERAELRRQLNEYKQVPQRQPPRRR</sequence>
<keyword evidence="4" id="KW-1185">Reference proteome</keyword>
<name>A0A849KA53_9BURK</name>
<dbReference type="RefSeq" id="WP_171558376.1">
    <property type="nucleotide sequence ID" value="NZ_JABFCS010000001.1"/>
</dbReference>
<reference evidence="3 4" key="2">
    <citation type="submission" date="2020-06" db="EMBL/GenBank/DDBJ databases">
        <title>Ramlibacter rhizophilus sp. nov., isolated from rhizosphere soil of national flower Mugunghwa from South Korea.</title>
        <authorList>
            <person name="Zheng-Fei Y."/>
            <person name="Huan T."/>
        </authorList>
    </citation>
    <scope>NUCLEOTIDE SEQUENCE [LARGE SCALE GENOMIC DNA]</scope>
    <source>
        <strain evidence="3 4">B156</strain>
    </source>
</reference>
<dbReference type="EMBL" id="JABFCS010000001">
    <property type="protein sequence ID" value="NNU43304.1"/>
    <property type="molecule type" value="Genomic_DNA"/>
</dbReference>
<dbReference type="Proteomes" id="UP000552954">
    <property type="component" value="Unassembled WGS sequence"/>
</dbReference>
<reference evidence="3 4" key="1">
    <citation type="submission" date="2020-05" db="EMBL/GenBank/DDBJ databases">
        <authorList>
            <person name="Khan S.A."/>
            <person name="Jeon C.O."/>
            <person name="Chun B.H."/>
        </authorList>
    </citation>
    <scope>NUCLEOTIDE SEQUENCE [LARGE SCALE GENOMIC DNA]</scope>
    <source>
        <strain evidence="3 4">B156</strain>
    </source>
</reference>
<dbReference type="AlphaFoldDB" id="A0A849KA53"/>
<evidence type="ECO:0000313" key="3">
    <source>
        <dbReference type="EMBL" id="NNU43304.1"/>
    </source>
</evidence>
<protein>
    <recommendedName>
        <fullName evidence="5">DUF3106 domain-containing protein</fullName>
    </recommendedName>
</protein>
<evidence type="ECO:0008006" key="5">
    <source>
        <dbReference type="Google" id="ProtNLM"/>
    </source>
</evidence>
<accession>A0A849KA53</accession>
<feature type="region of interest" description="Disordered" evidence="1">
    <location>
        <begin position="33"/>
        <end position="72"/>
    </location>
</feature>
<proteinExistence type="predicted"/>
<organism evidence="3 4">
    <name type="scientific">Ramlibacter montanisoli</name>
    <dbReference type="NCBI Taxonomy" id="2732512"/>
    <lineage>
        <taxon>Bacteria</taxon>
        <taxon>Pseudomonadati</taxon>
        <taxon>Pseudomonadota</taxon>
        <taxon>Betaproteobacteria</taxon>
        <taxon>Burkholderiales</taxon>
        <taxon>Comamonadaceae</taxon>
        <taxon>Ramlibacter</taxon>
    </lineage>
</organism>
<keyword evidence="2" id="KW-0732">Signal</keyword>
<comment type="caution">
    <text evidence="3">The sequence shown here is derived from an EMBL/GenBank/DDBJ whole genome shotgun (WGS) entry which is preliminary data.</text>
</comment>
<feature type="signal peptide" evidence="2">
    <location>
        <begin position="1"/>
        <end position="17"/>
    </location>
</feature>
<evidence type="ECO:0000256" key="1">
    <source>
        <dbReference type="SAM" id="MobiDB-lite"/>
    </source>
</evidence>
<gene>
    <name evidence="3" type="ORF">HK415_09275</name>
</gene>
<evidence type="ECO:0000313" key="4">
    <source>
        <dbReference type="Proteomes" id="UP000552954"/>
    </source>
</evidence>
<feature type="compositionally biased region" description="Basic and acidic residues" evidence="1">
    <location>
        <begin position="46"/>
        <end position="58"/>
    </location>
</feature>